<dbReference type="RefSeq" id="WP_184215489.1">
    <property type="nucleotide sequence ID" value="NZ_JACHIP010000002.1"/>
</dbReference>
<gene>
    <name evidence="1" type="ORF">HDF16_001723</name>
</gene>
<dbReference type="InterPro" id="IPR036249">
    <property type="entry name" value="Thioredoxin-like_sf"/>
</dbReference>
<organism evidence="1 2">
    <name type="scientific">Granulicella aggregans</name>
    <dbReference type="NCBI Taxonomy" id="474949"/>
    <lineage>
        <taxon>Bacteria</taxon>
        <taxon>Pseudomonadati</taxon>
        <taxon>Acidobacteriota</taxon>
        <taxon>Terriglobia</taxon>
        <taxon>Terriglobales</taxon>
        <taxon>Acidobacteriaceae</taxon>
        <taxon>Granulicella</taxon>
    </lineage>
</organism>
<dbReference type="SUPFAM" id="SSF52833">
    <property type="entry name" value="Thioredoxin-like"/>
    <property type="match status" value="1"/>
</dbReference>
<reference evidence="1 2" key="1">
    <citation type="submission" date="2020-08" db="EMBL/GenBank/DDBJ databases">
        <title>Genomic Encyclopedia of Type Strains, Phase IV (KMG-V): Genome sequencing to study the core and pangenomes of soil and plant-associated prokaryotes.</title>
        <authorList>
            <person name="Whitman W."/>
        </authorList>
    </citation>
    <scope>NUCLEOTIDE SEQUENCE [LARGE SCALE GENOMIC DNA]</scope>
    <source>
        <strain evidence="1 2">M8UP14</strain>
    </source>
</reference>
<dbReference type="EMBL" id="JACHIP010000002">
    <property type="protein sequence ID" value="MBB5057038.1"/>
    <property type="molecule type" value="Genomic_DNA"/>
</dbReference>
<proteinExistence type="predicted"/>
<dbReference type="Proteomes" id="UP000540989">
    <property type="component" value="Unassembled WGS sequence"/>
</dbReference>
<protein>
    <submittedName>
        <fullName evidence="1">Putative dithiol-disulfide oxidoreductase (DUF899 family)</fullName>
    </submittedName>
</protein>
<dbReference type="AlphaFoldDB" id="A0A7W7ZC09"/>
<comment type="caution">
    <text evidence="1">The sequence shown here is derived from an EMBL/GenBank/DDBJ whole genome shotgun (WGS) entry which is preliminary data.</text>
</comment>
<sequence length="276" mass="31467">MASSAIAVQQADVVSHSEWLEARMEFLAKEREFTHLRDELSRQRRTLPWERVEKRYEFDSANGKVALSHLFDGRSQLMVYHFMLGPGWEQGCPSCSFFADQFDGTTIHLANRDVTLVVVSHAPLAEIARFKARMGWKFQWVSSYESDFNFDYHVSFTPEEMKSGKVDYNYAEGAFPSEEAPGMSVFAKDAAGEVFHTYSAYARGLDILNGTYNLLDLVPKGRDEDRLAFTMSWVRHHDRYEQNYSVDSALKPEELFARYGKEKSAGGSCCLGEGRS</sequence>
<keyword evidence="2" id="KW-1185">Reference proteome</keyword>
<evidence type="ECO:0000313" key="2">
    <source>
        <dbReference type="Proteomes" id="UP000540989"/>
    </source>
</evidence>
<evidence type="ECO:0000313" key="1">
    <source>
        <dbReference type="EMBL" id="MBB5057038.1"/>
    </source>
</evidence>
<accession>A0A7W7ZC09</accession>
<dbReference type="Pfam" id="PF05988">
    <property type="entry name" value="DUF899"/>
    <property type="match status" value="1"/>
</dbReference>
<dbReference type="InterPro" id="IPR010296">
    <property type="entry name" value="DUF899_thioredox"/>
</dbReference>
<name>A0A7W7ZC09_9BACT</name>